<keyword evidence="2" id="KW-0813">Transport</keyword>
<evidence type="ECO:0000313" key="9">
    <source>
        <dbReference type="Proteomes" id="UP000219036"/>
    </source>
</evidence>
<dbReference type="EMBL" id="OBEI01000002">
    <property type="protein sequence ID" value="SNZ07044.1"/>
    <property type="molecule type" value="Genomic_DNA"/>
</dbReference>
<dbReference type="RefSeq" id="WP_097000061.1">
    <property type="nucleotide sequence ID" value="NZ_OBEI01000002.1"/>
</dbReference>
<feature type="transmembrane region" description="Helical" evidence="7">
    <location>
        <begin position="40"/>
        <end position="60"/>
    </location>
</feature>
<evidence type="ECO:0000256" key="6">
    <source>
        <dbReference type="ARBA" id="ARBA00023136"/>
    </source>
</evidence>
<sequence>MHIPDGYLSPITYIPSYAIQLPLFVYGIKKLKEVLDEKTVPLISSLTALSFIVMMINIPIPGGTSGHAIGAAAISILTNPWIGFVSLSLVLLIQAVVFGDGGITAWAVNSLSIGFGASFTGYYLYKALSKINKEFALFLSGWFSIVFSSFLVALFLGIQPLIAHSPDGKPLFFPFGLDITVPALVFSHMLYFGIVEGIFTLVVVKFVQKTAGLLTEGINET</sequence>
<dbReference type="Gene3D" id="1.10.1760.20">
    <property type="match status" value="1"/>
</dbReference>
<feature type="transmembrane region" description="Helical" evidence="7">
    <location>
        <begin position="179"/>
        <end position="204"/>
    </location>
</feature>
<reference evidence="9" key="1">
    <citation type="submission" date="2017-09" db="EMBL/GenBank/DDBJ databases">
        <authorList>
            <person name="Varghese N."/>
            <person name="Submissions S."/>
        </authorList>
    </citation>
    <scope>NUCLEOTIDE SEQUENCE [LARGE SCALE GENOMIC DNA]</scope>
    <source>
        <strain evidence="9">DSM 15103</strain>
    </source>
</reference>
<evidence type="ECO:0000313" key="8">
    <source>
        <dbReference type="EMBL" id="SNZ07044.1"/>
    </source>
</evidence>
<feature type="transmembrane region" description="Helical" evidence="7">
    <location>
        <begin position="7"/>
        <end position="28"/>
    </location>
</feature>
<dbReference type="GO" id="GO:0005886">
    <property type="term" value="C:plasma membrane"/>
    <property type="evidence" value="ECO:0007669"/>
    <property type="project" value="UniProtKB-SubCell"/>
</dbReference>
<feature type="transmembrane region" description="Helical" evidence="7">
    <location>
        <begin position="103"/>
        <end position="125"/>
    </location>
</feature>
<protein>
    <submittedName>
        <fullName evidence="8">Cobalt/nickel transport system permease protein</fullName>
    </submittedName>
</protein>
<keyword evidence="5 7" id="KW-1133">Transmembrane helix</keyword>
<comment type="subcellular location">
    <subcellularLocation>
        <location evidence="1">Cell membrane</location>
        <topology evidence="1">Multi-pass membrane protein</topology>
    </subcellularLocation>
</comment>
<dbReference type="GO" id="GO:0000041">
    <property type="term" value="P:transition metal ion transport"/>
    <property type="evidence" value="ECO:0007669"/>
    <property type="project" value="InterPro"/>
</dbReference>
<dbReference type="AlphaFoldDB" id="A0A285NC17"/>
<name>A0A285NC17_9AQUI</name>
<evidence type="ECO:0000256" key="1">
    <source>
        <dbReference type="ARBA" id="ARBA00004651"/>
    </source>
</evidence>
<gene>
    <name evidence="8" type="ORF">SAMN06265182_0892</name>
</gene>
<keyword evidence="4 7" id="KW-0812">Transmembrane</keyword>
<keyword evidence="3" id="KW-1003">Cell membrane</keyword>
<evidence type="ECO:0000256" key="7">
    <source>
        <dbReference type="SAM" id="Phobius"/>
    </source>
</evidence>
<dbReference type="NCBIfam" id="NF008873">
    <property type="entry name" value="PRK11909.1"/>
    <property type="match status" value="1"/>
</dbReference>
<keyword evidence="9" id="KW-1185">Reference proteome</keyword>
<evidence type="ECO:0000256" key="2">
    <source>
        <dbReference type="ARBA" id="ARBA00022448"/>
    </source>
</evidence>
<dbReference type="InterPro" id="IPR002751">
    <property type="entry name" value="CbiM/NikMN"/>
</dbReference>
<feature type="transmembrane region" description="Helical" evidence="7">
    <location>
        <begin position="137"/>
        <end position="159"/>
    </location>
</feature>
<evidence type="ECO:0000256" key="4">
    <source>
        <dbReference type="ARBA" id="ARBA00022692"/>
    </source>
</evidence>
<dbReference type="PANTHER" id="PTHR34229:SF1">
    <property type="entry name" value="METAL TRANSPORT PROTEIN HI_1621-RELATED"/>
    <property type="match status" value="1"/>
</dbReference>
<dbReference type="Proteomes" id="UP000219036">
    <property type="component" value="Unassembled WGS sequence"/>
</dbReference>
<dbReference type="PANTHER" id="PTHR34229">
    <property type="entry name" value="METAL TRANSPORT PROTEIN HI_1621-RELATED"/>
    <property type="match status" value="1"/>
</dbReference>
<feature type="transmembrane region" description="Helical" evidence="7">
    <location>
        <begin position="72"/>
        <end position="97"/>
    </location>
</feature>
<evidence type="ECO:0000256" key="3">
    <source>
        <dbReference type="ARBA" id="ARBA00022475"/>
    </source>
</evidence>
<dbReference type="Pfam" id="PF01891">
    <property type="entry name" value="CbiM"/>
    <property type="match status" value="1"/>
</dbReference>
<dbReference type="OrthoDB" id="5395048at2"/>
<organism evidence="8 9">
    <name type="scientific">Persephonella hydrogeniphila</name>
    <dbReference type="NCBI Taxonomy" id="198703"/>
    <lineage>
        <taxon>Bacteria</taxon>
        <taxon>Pseudomonadati</taxon>
        <taxon>Aquificota</taxon>
        <taxon>Aquificia</taxon>
        <taxon>Aquificales</taxon>
        <taxon>Hydrogenothermaceae</taxon>
        <taxon>Persephonella</taxon>
    </lineage>
</organism>
<keyword evidence="6 7" id="KW-0472">Membrane</keyword>
<proteinExistence type="predicted"/>
<accession>A0A285NC17</accession>
<evidence type="ECO:0000256" key="5">
    <source>
        <dbReference type="ARBA" id="ARBA00022989"/>
    </source>
</evidence>